<gene>
    <name evidence="3" type="ORF">JOC47_000086</name>
</gene>
<dbReference type="SUPFAM" id="SSF103039">
    <property type="entry name" value="CheC-like"/>
    <property type="match status" value="1"/>
</dbReference>
<organism evidence="3 4">
    <name type="scientific">Halanaerobacter jeridensis</name>
    <dbReference type="NCBI Taxonomy" id="706427"/>
    <lineage>
        <taxon>Bacteria</taxon>
        <taxon>Bacillati</taxon>
        <taxon>Bacillota</taxon>
        <taxon>Clostridia</taxon>
        <taxon>Halanaerobiales</taxon>
        <taxon>Halobacteroidaceae</taxon>
        <taxon>Halanaerobacter</taxon>
    </lineage>
</organism>
<dbReference type="PANTHER" id="PTHR39452">
    <property type="entry name" value="CHEY-P PHOSPHATASE CHEX"/>
    <property type="match status" value="1"/>
</dbReference>
<evidence type="ECO:0000256" key="1">
    <source>
        <dbReference type="ARBA" id="ARBA00022500"/>
    </source>
</evidence>
<dbReference type="InterPro" id="IPR028051">
    <property type="entry name" value="CheX-like_dom"/>
</dbReference>
<proteinExistence type="predicted"/>
<dbReference type="GO" id="GO:0006935">
    <property type="term" value="P:chemotaxis"/>
    <property type="evidence" value="ECO:0007669"/>
    <property type="project" value="UniProtKB-KW"/>
</dbReference>
<keyword evidence="4" id="KW-1185">Reference proteome</keyword>
<accession>A0A939BND1</accession>
<dbReference type="InterPro" id="IPR038756">
    <property type="entry name" value="CheX-like"/>
</dbReference>
<dbReference type="Proteomes" id="UP000774000">
    <property type="component" value="Unassembled WGS sequence"/>
</dbReference>
<dbReference type="CDD" id="cd17906">
    <property type="entry name" value="CheX"/>
    <property type="match status" value="1"/>
</dbReference>
<protein>
    <submittedName>
        <fullName evidence="3">Chemotaxis protein CheX</fullName>
    </submittedName>
</protein>
<feature type="domain" description="Chemotaxis phosphatase CheX-like" evidence="2">
    <location>
        <begin position="43"/>
        <end position="136"/>
    </location>
</feature>
<evidence type="ECO:0000313" key="4">
    <source>
        <dbReference type="Proteomes" id="UP000774000"/>
    </source>
</evidence>
<evidence type="ECO:0000259" key="2">
    <source>
        <dbReference type="Pfam" id="PF13690"/>
    </source>
</evidence>
<comment type="caution">
    <text evidence="3">The sequence shown here is derived from an EMBL/GenBank/DDBJ whole genome shotgun (WGS) entry which is preliminary data.</text>
</comment>
<sequence>MKAEYINPIFNATQSILKDMLDVEMERGDLEAKENHFTAEKINASIGVTGDLEGFVYFSMTEDTALAIVEKMSGMEIEEFNDLASSAVGELANIITGNSITNLNNQGFQCNITPPSITVGDNLQISTGPGQFLAIPLHTEIGDFIINVSLKKS</sequence>
<dbReference type="PANTHER" id="PTHR39452:SF1">
    <property type="entry name" value="CHEY-P PHOSPHATASE CHEX"/>
    <property type="match status" value="1"/>
</dbReference>
<dbReference type="EMBL" id="JAFBDQ010000001">
    <property type="protein sequence ID" value="MBM7555262.1"/>
    <property type="molecule type" value="Genomic_DNA"/>
</dbReference>
<dbReference type="RefSeq" id="WP_204699986.1">
    <property type="nucleotide sequence ID" value="NZ_JAFBDQ010000001.1"/>
</dbReference>
<keyword evidence="1" id="KW-0145">Chemotaxis</keyword>
<reference evidence="3" key="1">
    <citation type="submission" date="2021-01" db="EMBL/GenBank/DDBJ databases">
        <title>Genomic Encyclopedia of Type Strains, Phase IV (KMG-IV): sequencing the most valuable type-strain genomes for metagenomic binning, comparative biology and taxonomic classification.</title>
        <authorList>
            <person name="Goeker M."/>
        </authorList>
    </citation>
    <scope>NUCLEOTIDE SEQUENCE</scope>
    <source>
        <strain evidence="3">DSM 23230</strain>
    </source>
</reference>
<evidence type="ECO:0000313" key="3">
    <source>
        <dbReference type="EMBL" id="MBM7555262.1"/>
    </source>
</evidence>
<dbReference type="InterPro" id="IPR028976">
    <property type="entry name" value="CheC-like_sf"/>
</dbReference>
<dbReference type="Pfam" id="PF13690">
    <property type="entry name" value="CheX"/>
    <property type="match status" value="1"/>
</dbReference>
<dbReference type="AlphaFoldDB" id="A0A939BND1"/>
<name>A0A939BND1_9FIRM</name>
<dbReference type="Gene3D" id="3.40.1550.10">
    <property type="entry name" value="CheC-like"/>
    <property type="match status" value="1"/>
</dbReference>